<comment type="similarity">
    <text evidence="2 11">Belongs to the acyl-ACP thioesterase family.</text>
</comment>
<dbReference type="CDD" id="cd00586">
    <property type="entry name" value="4HBT"/>
    <property type="match status" value="1"/>
</dbReference>
<accession>Q9SMI9</accession>
<dbReference type="FunFam" id="3.10.129.10:FF:000014">
    <property type="entry name" value="Acyl-[acyl-carrier-protein] hydrolase"/>
    <property type="match status" value="1"/>
</dbReference>
<dbReference type="Pfam" id="PF01643">
    <property type="entry name" value="Acyl-ACP_TE"/>
    <property type="match status" value="1"/>
</dbReference>
<protein>
    <recommendedName>
        <fullName evidence="11">Acyl-[acyl-carrier-protein] hydrolase</fullName>
        <ecNumber evidence="11">3.1.2.-</ecNumber>
    </recommendedName>
</protein>
<gene>
    <name evidence="16" type="primary">FAtB3</name>
</gene>
<evidence type="ECO:0000256" key="7">
    <source>
        <dbReference type="ARBA" id="ARBA00022832"/>
    </source>
</evidence>
<dbReference type="PANTHER" id="PTHR31727:SF2">
    <property type="entry name" value="PALMITOYL-ACYL CARRIER PROTEIN THIOESTERASE, CHLOROPLASTIC"/>
    <property type="match status" value="1"/>
</dbReference>
<feature type="compositionally biased region" description="Polar residues" evidence="12">
    <location>
        <begin position="61"/>
        <end position="78"/>
    </location>
</feature>
<dbReference type="Gene3D" id="3.10.129.10">
    <property type="entry name" value="Hotdog Thioesterase"/>
    <property type="match status" value="1"/>
</dbReference>
<comment type="subcellular location">
    <subcellularLocation>
        <location evidence="1 11">Plastid</location>
        <location evidence="1 11">Chloroplast</location>
    </subcellularLocation>
</comment>
<dbReference type="SUPFAM" id="SSF54637">
    <property type="entry name" value="Thioesterase/thiol ester dehydrase-isomerase"/>
    <property type="match status" value="2"/>
</dbReference>
<dbReference type="AlphaFoldDB" id="Q9SMI9"/>
<keyword evidence="10 11" id="KW-0275">Fatty acid biosynthesis</keyword>
<evidence type="ECO:0000256" key="1">
    <source>
        <dbReference type="ARBA" id="ARBA00004229"/>
    </source>
</evidence>
<evidence type="ECO:0000256" key="2">
    <source>
        <dbReference type="ARBA" id="ARBA00006500"/>
    </source>
</evidence>
<evidence type="ECO:0000256" key="5">
    <source>
        <dbReference type="ARBA" id="ARBA00022640"/>
    </source>
</evidence>
<feature type="region of interest" description="Disordered" evidence="12">
    <location>
        <begin position="1"/>
        <end position="84"/>
    </location>
</feature>
<keyword evidence="9 11" id="KW-0443">Lipid metabolism</keyword>
<dbReference type="InterPro" id="IPR049427">
    <property type="entry name" value="Acyl-ACP_TE_C"/>
</dbReference>
<feature type="domain" description="Acyl-ACP thioesterase-like C-terminal" evidence="15">
    <location>
        <begin position="298"/>
        <end position="395"/>
    </location>
</feature>
<dbReference type="GO" id="GO:0009507">
    <property type="term" value="C:chloroplast"/>
    <property type="evidence" value="ECO:0007669"/>
    <property type="project" value="UniProtKB-SubCell"/>
</dbReference>
<keyword evidence="3 11" id="KW-0444">Lipid biosynthesis</keyword>
<dbReference type="EC" id="3.1.2.-" evidence="11"/>
<dbReference type="InterPro" id="IPR002864">
    <property type="entry name" value="Acyl-ACP_thioesterase_NHD"/>
</dbReference>
<evidence type="ECO:0000256" key="12">
    <source>
        <dbReference type="SAM" id="MobiDB-lite"/>
    </source>
</evidence>
<evidence type="ECO:0000256" key="4">
    <source>
        <dbReference type="ARBA" id="ARBA00022528"/>
    </source>
</evidence>
<dbReference type="EMBL" id="AJ131740">
    <property type="protein sequence ID" value="CAB60830.1"/>
    <property type="molecule type" value="Genomic_DNA"/>
</dbReference>
<feature type="region of interest" description="Disordered" evidence="12">
    <location>
        <begin position="390"/>
        <end position="419"/>
    </location>
</feature>
<keyword evidence="5 11" id="KW-0934">Plastid</keyword>
<dbReference type="InterPro" id="IPR045023">
    <property type="entry name" value="FATA/B"/>
</dbReference>
<organism evidence="16">
    <name type="scientific">Cuphea lanceolata</name>
    <name type="common">Cigar flower</name>
    <dbReference type="NCBI Taxonomy" id="3930"/>
    <lineage>
        <taxon>Eukaryota</taxon>
        <taxon>Viridiplantae</taxon>
        <taxon>Streptophyta</taxon>
        <taxon>Embryophyta</taxon>
        <taxon>Tracheophyta</taxon>
        <taxon>Spermatophyta</taxon>
        <taxon>Magnoliopsida</taxon>
        <taxon>eudicotyledons</taxon>
        <taxon>Gunneridae</taxon>
        <taxon>Pentapetalae</taxon>
        <taxon>rosids</taxon>
        <taxon>malvids</taxon>
        <taxon>Myrtales</taxon>
        <taxon>Lythraceae</taxon>
        <taxon>Cuphea</taxon>
    </lineage>
</organism>
<evidence type="ECO:0000256" key="8">
    <source>
        <dbReference type="ARBA" id="ARBA00022946"/>
    </source>
</evidence>
<comment type="function">
    <text evidence="11">Plays an essential role in chain termination during de novo fatty acid synthesis.</text>
</comment>
<feature type="domain" description="Acyl-ACP-thioesterase N-terminal" evidence="14">
    <location>
        <begin position="1"/>
        <end position="125"/>
    </location>
</feature>
<evidence type="ECO:0000256" key="9">
    <source>
        <dbReference type="ARBA" id="ARBA00023098"/>
    </source>
</evidence>
<evidence type="ECO:0000259" key="14">
    <source>
        <dbReference type="Pfam" id="PF12590"/>
    </source>
</evidence>
<evidence type="ECO:0000313" key="16">
    <source>
        <dbReference type="EMBL" id="CAB60830.1"/>
    </source>
</evidence>
<keyword evidence="4 11" id="KW-0150">Chloroplast</keyword>
<sequence length="419" mass="46305">MVAAAATSAFFPVPAPGTSPKPGKSGNWPSSLSPTFKPKSIPNAGFQVKANASAHPKANGSAVNLKSGSLNTQEDTSSSPPPRAFLNQLPDWSMLLTAITTVFVAAEKQWTMLDRKSKRPDMLVDSVGLKSIVRDGLVSRQSFLIRSYEIGADRTASIETLMNHLQETSINHCKSLGLLNDGFGRTPGMCKNDLIWVLTKMQIMVNRYPTWGDTVEINTWFSQSGKIGMASDWLISDCNTGEILIRATSVWAMMNQKTRRFSRLPYEVRQELTPHFVDSPHVIEDNDQKLHKFDVKTGDSIRKGLTPRWNDLDVNQHVSNVKYIGWILESMPIEVLETQELCSLTVEYRRECGMDSVLESVTAVDPSENGGRSQYKHLLRLEDGTDIVKSRTEWRPKNAGTNGAISTSTAKTSNGNSAS</sequence>
<dbReference type="GO" id="GO:0016297">
    <property type="term" value="F:fatty acyl-[ACP] hydrolase activity"/>
    <property type="evidence" value="ECO:0007669"/>
    <property type="project" value="InterPro"/>
</dbReference>
<dbReference type="PANTHER" id="PTHR31727">
    <property type="entry name" value="OLEOYL-ACYL CARRIER PROTEIN THIOESTERASE 1, CHLOROPLASTIC"/>
    <property type="match status" value="1"/>
</dbReference>
<dbReference type="Pfam" id="PF20791">
    <property type="entry name" value="Acyl-ACP_TE_C"/>
    <property type="match status" value="1"/>
</dbReference>
<dbReference type="InterPro" id="IPR029069">
    <property type="entry name" value="HotDog_dom_sf"/>
</dbReference>
<evidence type="ECO:0000256" key="10">
    <source>
        <dbReference type="ARBA" id="ARBA00023160"/>
    </source>
</evidence>
<evidence type="ECO:0000259" key="15">
    <source>
        <dbReference type="Pfam" id="PF20791"/>
    </source>
</evidence>
<evidence type="ECO:0000256" key="11">
    <source>
        <dbReference type="RuleBase" id="RU363096"/>
    </source>
</evidence>
<feature type="domain" description="Acyl-ACP thioesterase N-terminal hotdog" evidence="13">
    <location>
        <begin position="137"/>
        <end position="271"/>
    </location>
</feature>
<reference evidence="16" key="1">
    <citation type="journal article" date="1999" name="Plant J.">
        <title>Polyhydroxyalkanoate synthesis in transgenic plants as a new tool to study carbon flow through beta-oxidation.</title>
        <authorList>
            <person name="Mittendorf V."/>
            <person name="Bongcam V."/>
            <person name="Allenbach L."/>
            <person name="Coullerez G."/>
            <person name="Martini N."/>
            <person name="Poirier Y."/>
        </authorList>
    </citation>
    <scope>NUCLEOTIDE SEQUENCE</scope>
</reference>
<proteinExistence type="inferred from homology"/>
<dbReference type="InterPro" id="IPR021113">
    <property type="entry name" value="Acyl-ACP-thioesterase_N"/>
</dbReference>
<dbReference type="Pfam" id="PF12590">
    <property type="entry name" value="Acyl-thio_N"/>
    <property type="match status" value="1"/>
</dbReference>
<evidence type="ECO:0000259" key="13">
    <source>
        <dbReference type="Pfam" id="PF01643"/>
    </source>
</evidence>
<name>Q9SMI9_CUPLA</name>
<dbReference type="GO" id="GO:0000036">
    <property type="term" value="F:acyl carrier activity"/>
    <property type="evidence" value="ECO:0007669"/>
    <property type="project" value="TreeGrafter"/>
</dbReference>
<keyword evidence="7 11" id="KW-0276">Fatty acid metabolism</keyword>
<feature type="compositionally biased region" description="Polar residues" evidence="12">
    <location>
        <begin position="399"/>
        <end position="419"/>
    </location>
</feature>
<keyword evidence="8" id="KW-0809">Transit peptide</keyword>
<evidence type="ECO:0000256" key="3">
    <source>
        <dbReference type="ARBA" id="ARBA00022516"/>
    </source>
</evidence>
<keyword evidence="6 11" id="KW-0378">Hydrolase</keyword>
<evidence type="ECO:0000256" key="6">
    <source>
        <dbReference type="ARBA" id="ARBA00022801"/>
    </source>
</evidence>